<dbReference type="EMBL" id="LAZR01000244">
    <property type="protein sequence ID" value="KKN79605.1"/>
    <property type="molecule type" value="Genomic_DNA"/>
</dbReference>
<proteinExistence type="predicted"/>
<evidence type="ECO:0000256" key="1">
    <source>
        <dbReference type="SAM" id="Phobius"/>
    </source>
</evidence>
<keyword evidence="1" id="KW-1133">Transmembrane helix</keyword>
<protein>
    <submittedName>
        <fullName evidence="2">Uncharacterized protein</fullName>
    </submittedName>
</protein>
<accession>A0A0F9TEG0</accession>
<dbReference type="AlphaFoldDB" id="A0A0F9TEG0"/>
<evidence type="ECO:0000313" key="2">
    <source>
        <dbReference type="EMBL" id="KKN79605.1"/>
    </source>
</evidence>
<keyword evidence="1" id="KW-0472">Membrane</keyword>
<organism evidence="2">
    <name type="scientific">marine sediment metagenome</name>
    <dbReference type="NCBI Taxonomy" id="412755"/>
    <lineage>
        <taxon>unclassified sequences</taxon>
        <taxon>metagenomes</taxon>
        <taxon>ecological metagenomes</taxon>
    </lineage>
</organism>
<sequence length="59" mass="6717">MGVWEFAIWVALWAAILAKPGSIDPIMPVVLGPFEFFIIWVGLGVWALLMFLYRNPKKP</sequence>
<gene>
    <name evidence="2" type="ORF">LCGC14_0338090</name>
</gene>
<name>A0A0F9TEG0_9ZZZZ</name>
<comment type="caution">
    <text evidence="2">The sequence shown here is derived from an EMBL/GenBank/DDBJ whole genome shotgun (WGS) entry which is preliminary data.</text>
</comment>
<feature type="transmembrane region" description="Helical" evidence="1">
    <location>
        <begin position="34"/>
        <end position="53"/>
    </location>
</feature>
<reference evidence="2" key="1">
    <citation type="journal article" date="2015" name="Nature">
        <title>Complex archaea that bridge the gap between prokaryotes and eukaryotes.</title>
        <authorList>
            <person name="Spang A."/>
            <person name="Saw J.H."/>
            <person name="Jorgensen S.L."/>
            <person name="Zaremba-Niedzwiedzka K."/>
            <person name="Martijn J."/>
            <person name="Lind A.E."/>
            <person name="van Eijk R."/>
            <person name="Schleper C."/>
            <person name="Guy L."/>
            <person name="Ettema T.J."/>
        </authorList>
    </citation>
    <scope>NUCLEOTIDE SEQUENCE</scope>
</reference>
<keyword evidence="1" id="KW-0812">Transmembrane</keyword>